<dbReference type="Gene3D" id="1.10.3360.10">
    <property type="entry name" value="VPA0735-like domain"/>
    <property type="match status" value="1"/>
</dbReference>
<dbReference type="SUPFAM" id="SSF160935">
    <property type="entry name" value="VPA0735-like"/>
    <property type="match status" value="1"/>
</dbReference>
<comment type="caution">
    <text evidence="4">The sequence shown here is derived from an EMBL/GenBank/DDBJ whole genome shotgun (WGS) entry which is preliminary data.</text>
</comment>
<evidence type="ECO:0000259" key="2">
    <source>
        <dbReference type="Pfam" id="PF06742"/>
    </source>
</evidence>
<feature type="domain" description="DUF1254" evidence="3">
    <location>
        <begin position="78"/>
        <end position="215"/>
    </location>
</feature>
<evidence type="ECO:0000256" key="1">
    <source>
        <dbReference type="SAM" id="SignalP"/>
    </source>
</evidence>
<keyword evidence="5" id="KW-1185">Reference proteome</keyword>
<dbReference type="Pfam" id="PF06742">
    <property type="entry name" value="DUF1214"/>
    <property type="match status" value="1"/>
</dbReference>
<reference evidence="4 5" key="1">
    <citation type="submission" date="2014-06" db="EMBL/GenBank/DDBJ databases">
        <authorList>
            <person name="Le Roux F."/>
        </authorList>
    </citation>
    <scope>NUCLEOTIDE SEQUENCE [LARGE SCALE GENOMIC DNA]</scope>
    <source>
        <strain evidence="4 5">J2-31</strain>
    </source>
</reference>
<feature type="chain" id="PRO_5041687099" description="DUF1254 domain-containing protein" evidence="1">
    <location>
        <begin position="23"/>
        <end position="495"/>
    </location>
</feature>
<keyword evidence="1" id="KW-0732">Signal</keyword>
<evidence type="ECO:0000313" key="5">
    <source>
        <dbReference type="Proteomes" id="UP000041625"/>
    </source>
</evidence>
<dbReference type="PANTHER" id="PTHR36509">
    <property type="entry name" value="BLL3101 PROTEIN"/>
    <property type="match status" value="1"/>
</dbReference>
<dbReference type="Proteomes" id="UP000041625">
    <property type="component" value="Unassembled WGS sequence"/>
</dbReference>
<evidence type="ECO:0000259" key="3">
    <source>
        <dbReference type="Pfam" id="PF06863"/>
    </source>
</evidence>
<dbReference type="InterPro" id="IPR037049">
    <property type="entry name" value="DUF1214_C_sf"/>
</dbReference>
<proteinExistence type="predicted"/>
<feature type="domain" description="DUF1214" evidence="2">
    <location>
        <begin position="372"/>
        <end position="477"/>
    </location>
</feature>
<feature type="signal peptide" evidence="1">
    <location>
        <begin position="1"/>
        <end position="22"/>
    </location>
</feature>
<gene>
    <name evidence="4" type="ORF">VCR31J2_1310890</name>
</gene>
<dbReference type="InterPro" id="IPR010621">
    <property type="entry name" value="DUF1214"/>
</dbReference>
<name>A0AA86X245_9VIBR</name>
<accession>A0AA86X245</accession>
<evidence type="ECO:0008006" key="6">
    <source>
        <dbReference type="Google" id="ProtNLM"/>
    </source>
</evidence>
<evidence type="ECO:0000313" key="4">
    <source>
        <dbReference type="EMBL" id="CDT80390.1"/>
    </source>
</evidence>
<dbReference type="InterPro" id="IPR010679">
    <property type="entry name" value="DUF1254"/>
</dbReference>
<dbReference type="InterPro" id="IPR037050">
    <property type="entry name" value="DUF1254_sf"/>
</dbReference>
<sequence length="495" mass="55727">MLNMKKLLLASLLAISTMPVYSQSFDDTDDILNRASQIENLEYKMMVQRATQTAIHYMPAVTQIDFLKATRRDLDGDFNDVVYVNEPFGSEKGFLTANDTTAYAWATITSKNGPVVIEVPAATDKVNYFGSIVNQWEVPIADVGYKGADGGKGGKYLFLPPGYDNKLGTKQDLESKGYLVFETDTYLYGFSFRPSLTNGATDLDAGNYAKQIKIYNLADAENPPKTDYLDATDVAYDSLPYYNETFFQDINDVIQENPVRTQDKAMASLLKDLGIEKGKKFDPTAEQKKAMSEGVLMAYAHMQSKFVEPDQTVSALWRDENGKPLSQWSFWNFGPQAQLGFPFVDEDEVLVDKRAASYFYVTYLPKQLGGSTFYLTGLRDSEGEMLDGKATYKLNVPADTPVEDFWSAIVYNMETKNFVKGVDRVGLSSRNADTMKKNPDGSYDLYFGPEAPKGQEENWVPTGGEDYFLLFRLYRPTSKTFFKNWMLEDMEKISG</sequence>
<dbReference type="AlphaFoldDB" id="A0AA86X245"/>
<dbReference type="Pfam" id="PF06863">
    <property type="entry name" value="DUF1254"/>
    <property type="match status" value="1"/>
</dbReference>
<dbReference type="Gene3D" id="2.60.120.600">
    <property type="entry name" value="Domain of unknown function DUF1214, C-terminal domain"/>
    <property type="match status" value="1"/>
</dbReference>
<dbReference type="PANTHER" id="PTHR36509:SF3">
    <property type="entry name" value="SIGNAL PEPTIDE PROTEIN"/>
    <property type="match status" value="1"/>
</dbReference>
<protein>
    <recommendedName>
        <fullName evidence="6">DUF1254 domain-containing protein</fullName>
    </recommendedName>
</protein>
<organism evidence="4 5">
    <name type="scientific">Vibrio coralliirubri</name>
    <dbReference type="NCBI Taxonomy" id="1516159"/>
    <lineage>
        <taxon>Bacteria</taxon>
        <taxon>Pseudomonadati</taxon>
        <taxon>Pseudomonadota</taxon>
        <taxon>Gammaproteobacteria</taxon>
        <taxon>Vibrionales</taxon>
        <taxon>Vibrionaceae</taxon>
        <taxon>Vibrio</taxon>
    </lineage>
</organism>
<dbReference type="Gene3D" id="2.60.40.1610">
    <property type="entry name" value="Domain of unknown function DUF1254"/>
    <property type="match status" value="1"/>
</dbReference>
<dbReference type="EMBL" id="CCKJ01000037">
    <property type="protein sequence ID" value="CDT80390.1"/>
    <property type="molecule type" value="Genomic_DNA"/>
</dbReference>